<dbReference type="EMBL" id="PYMA01000011">
    <property type="protein sequence ID" value="PSW18310.1"/>
    <property type="molecule type" value="Genomic_DNA"/>
</dbReference>
<comment type="caution">
    <text evidence="1">The sequence shown here is derived from an EMBL/GenBank/DDBJ whole genome shotgun (WGS) entry which is preliminary data.</text>
</comment>
<sequence>MLNIFSEIEGLAGEDLSSALLNYLLLNSLEVRTEFISLLSDVSPTGYLSCYRHFSSTTEYTTSHKAFGNGRIDLLLQLDNAVVGIENKFWASFQQNQPEKYLETLKEVSINLKNINNSEVHPLLFILCPASRAVEARGKAKQLENVRVITWQKLISAFKEIDTLSNPLVDMVLREFIRYIDAQFSFLADYRKKHPHFRSNFPDKGSTLQYELLAKIWNFFPNPNSRVGCSNE</sequence>
<dbReference type="OrthoDB" id="8399783at2"/>
<gene>
    <name evidence="1" type="ORF">C9I98_16540</name>
</gene>
<keyword evidence="2" id="KW-1185">Reference proteome</keyword>
<evidence type="ECO:0000313" key="2">
    <source>
        <dbReference type="Proteomes" id="UP000241771"/>
    </source>
</evidence>
<dbReference type="InterPro" id="IPR029470">
    <property type="entry name" value="PDDEXK_4"/>
</dbReference>
<dbReference type="AlphaFoldDB" id="A0A2T3NPX3"/>
<dbReference type="Pfam" id="PF14281">
    <property type="entry name" value="PDDEXK_4"/>
    <property type="match status" value="1"/>
</dbReference>
<name>A0A2T3NPX3_9GAMM</name>
<organism evidence="1 2">
    <name type="scientific">Photobacterium sanctipauli</name>
    <dbReference type="NCBI Taxonomy" id="1342794"/>
    <lineage>
        <taxon>Bacteria</taxon>
        <taxon>Pseudomonadati</taxon>
        <taxon>Pseudomonadota</taxon>
        <taxon>Gammaproteobacteria</taxon>
        <taxon>Vibrionales</taxon>
        <taxon>Vibrionaceae</taxon>
        <taxon>Photobacterium</taxon>
    </lineage>
</organism>
<dbReference type="Proteomes" id="UP000241771">
    <property type="component" value="Unassembled WGS sequence"/>
</dbReference>
<dbReference type="RefSeq" id="WP_036816893.1">
    <property type="nucleotide sequence ID" value="NZ_JGVO01000049.1"/>
</dbReference>
<accession>A0A2T3NPX3</accession>
<proteinExistence type="predicted"/>
<evidence type="ECO:0000313" key="1">
    <source>
        <dbReference type="EMBL" id="PSW18310.1"/>
    </source>
</evidence>
<protein>
    <submittedName>
        <fullName evidence="1">Uncharacterized protein</fullName>
    </submittedName>
</protein>
<reference evidence="1 2" key="1">
    <citation type="submission" date="2018-01" db="EMBL/GenBank/DDBJ databases">
        <title>Whole genome sequencing of Histamine producing bacteria.</title>
        <authorList>
            <person name="Butler K."/>
        </authorList>
    </citation>
    <scope>NUCLEOTIDE SEQUENCE [LARGE SCALE GENOMIC DNA]</scope>
    <source>
        <strain evidence="1 2">DSM 100436</strain>
    </source>
</reference>